<evidence type="ECO:0000256" key="1">
    <source>
        <dbReference type="ARBA" id="ARBA00023015"/>
    </source>
</evidence>
<dbReference type="EMBL" id="BMDY01000002">
    <property type="protein sequence ID" value="GGA95083.1"/>
    <property type="molecule type" value="Genomic_DNA"/>
</dbReference>
<dbReference type="InterPro" id="IPR020449">
    <property type="entry name" value="Tscrpt_reg_AraC-type_HTH"/>
</dbReference>
<evidence type="ECO:0000259" key="5">
    <source>
        <dbReference type="PROSITE" id="PS01124"/>
    </source>
</evidence>
<keyword evidence="7" id="KW-1185">Reference proteome</keyword>
<reference evidence="7" key="1">
    <citation type="journal article" date="2019" name="Int. J. Syst. Evol. Microbiol.">
        <title>The Global Catalogue of Microorganisms (GCM) 10K type strain sequencing project: providing services to taxonomists for standard genome sequencing and annotation.</title>
        <authorList>
            <consortium name="The Broad Institute Genomics Platform"/>
            <consortium name="The Broad Institute Genome Sequencing Center for Infectious Disease"/>
            <person name="Wu L."/>
            <person name="Ma J."/>
        </authorList>
    </citation>
    <scope>NUCLEOTIDE SEQUENCE [LARGE SCALE GENOMIC DNA]</scope>
    <source>
        <strain evidence="7">CGMCC 1.10131</strain>
    </source>
</reference>
<evidence type="ECO:0000313" key="7">
    <source>
        <dbReference type="Proteomes" id="UP000651977"/>
    </source>
</evidence>
<evidence type="ECO:0000256" key="4">
    <source>
        <dbReference type="SAM" id="MobiDB-lite"/>
    </source>
</evidence>
<keyword evidence="3" id="KW-0804">Transcription</keyword>
<dbReference type="PANTHER" id="PTHR46796:SF7">
    <property type="entry name" value="ARAC FAMILY TRANSCRIPTIONAL REGULATOR"/>
    <property type="match status" value="1"/>
</dbReference>
<dbReference type="SMART" id="SM00342">
    <property type="entry name" value="HTH_ARAC"/>
    <property type="match status" value="1"/>
</dbReference>
<dbReference type="SUPFAM" id="SSF46689">
    <property type="entry name" value="Homeodomain-like"/>
    <property type="match status" value="2"/>
</dbReference>
<feature type="compositionally biased region" description="Polar residues" evidence="4">
    <location>
        <begin position="12"/>
        <end position="24"/>
    </location>
</feature>
<dbReference type="Proteomes" id="UP000651977">
    <property type="component" value="Unassembled WGS sequence"/>
</dbReference>
<feature type="domain" description="HTH araC/xylS-type" evidence="5">
    <location>
        <begin position="223"/>
        <end position="321"/>
    </location>
</feature>
<evidence type="ECO:0000256" key="2">
    <source>
        <dbReference type="ARBA" id="ARBA00023125"/>
    </source>
</evidence>
<comment type="caution">
    <text evidence="6">The sequence shown here is derived from an EMBL/GenBank/DDBJ whole genome shotgun (WGS) entry which is preliminary data.</text>
</comment>
<dbReference type="RefSeq" id="WP_055731504.1">
    <property type="nucleotide sequence ID" value="NZ_BMDY01000002.1"/>
</dbReference>
<evidence type="ECO:0000313" key="6">
    <source>
        <dbReference type="EMBL" id="GGA95083.1"/>
    </source>
</evidence>
<keyword evidence="1" id="KW-0805">Transcription regulation</keyword>
<dbReference type="InterPro" id="IPR050204">
    <property type="entry name" value="AraC_XylS_family_regulators"/>
</dbReference>
<dbReference type="PANTHER" id="PTHR46796">
    <property type="entry name" value="HTH-TYPE TRANSCRIPTIONAL ACTIVATOR RHAS-RELATED"/>
    <property type="match status" value="1"/>
</dbReference>
<dbReference type="InterPro" id="IPR032783">
    <property type="entry name" value="AraC_lig"/>
</dbReference>
<organism evidence="6 7">
    <name type="scientific">Agarivorans gilvus</name>
    <dbReference type="NCBI Taxonomy" id="680279"/>
    <lineage>
        <taxon>Bacteria</taxon>
        <taxon>Pseudomonadati</taxon>
        <taxon>Pseudomonadota</taxon>
        <taxon>Gammaproteobacteria</taxon>
        <taxon>Alteromonadales</taxon>
        <taxon>Alteromonadaceae</taxon>
        <taxon>Agarivorans</taxon>
    </lineage>
</organism>
<dbReference type="InterPro" id="IPR009057">
    <property type="entry name" value="Homeodomain-like_sf"/>
</dbReference>
<accession>A0ABQ1HWN8</accession>
<evidence type="ECO:0000256" key="3">
    <source>
        <dbReference type="ARBA" id="ARBA00023163"/>
    </source>
</evidence>
<keyword evidence="2" id="KW-0238">DNA-binding</keyword>
<dbReference type="Pfam" id="PF12852">
    <property type="entry name" value="Cupin_6"/>
    <property type="match status" value="1"/>
</dbReference>
<feature type="region of interest" description="Disordered" evidence="4">
    <location>
        <begin position="1"/>
        <end position="24"/>
    </location>
</feature>
<dbReference type="InterPro" id="IPR018062">
    <property type="entry name" value="HTH_AraC-typ_CS"/>
</dbReference>
<dbReference type="PRINTS" id="PR00032">
    <property type="entry name" value="HTHARAC"/>
</dbReference>
<dbReference type="PROSITE" id="PS00041">
    <property type="entry name" value="HTH_ARAC_FAMILY_1"/>
    <property type="match status" value="1"/>
</dbReference>
<dbReference type="Pfam" id="PF12833">
    <property type="entry name" value="HTH_18"/>
    <property type="match status" value="1"/>
</dbReference>
<sequence>MDHQPALELNQLRPSEQAQSEANSPLAQLKMSSVFYTHARLNQPWGLKIPAIANSTMFHLSLHGEALVKIGEHCIALQAGDFILLPHGQGHEIVDSNNSPAADLFEQNLQRISEHYEILTISGTGPSSTTLCGTVLFDGEISRALFSSMPEYILISGDSPAYPLIKTMVDAIQQEATSQAYAASLIISRLADVLILQSIRVWIAQVSENQPGWLLAHTDKRLAPAIAQIHGDPAAPLNIEQLAKLVGMSRTSFIDYFKKILGQPPKQYIQHWRLSLARELLRHSQRQVIAVALEVGYQSEAAFSRAYKAKFGEPPSQSRQA</sequence>
<dbReference type="PROSITE" id="PS01124">
    <property type="entry name" value="HTH_ARAC_FAMILY_2"/>
    <property type="match status" value="1"/>
</dbReference>
<protein>
    <submittedName>
        <fullName evidence="6">Cupin</fullName>
    </submittedName>
</protein>
<proteinExistence type="predicted"/>
<name>A0ABQ1HWN8_9ALTE</name>
<gene>
    <name evidence="6" type="ORF">GCM10007414_04810</name>
</gene>
<dbReference type="InterPro" id="IPR018060">
    <property type="entry name" value="HTH_AraC"/>
</dbReference>
<dbReference type="Gene3D" id="1.10.10.60">
    <property type="entry name" value="Homeodomain-like"/>
    <property type="match status" value="2"/>
</dbReference>